<dbReference type="InterPro" id="IPR009081">
    <property type="entry name" value="PP-bd_ACP"/>
</dbReference>
<gene>
    <name evidence="5" type="ORF">FNW02_19975</name>
</gene>
<feature type="region of interest" description="Disordered" evidence="3">
    <location>
        <begin position="1"/>
        <end position="23"/>
    </location>
</feature>
<dbReference type="InterPro" id="IPR036736">
    <property type="entry name" value="ACP-like_sf"/>
</dbReference>
<dbReference type="PROSITE" id="PS00012">
    <property type="entry name" value="PHOSPHOPANTETHEINE"/>
    <property type="match status" value="1"/>
</dbReference>
<dbReference type="EMBL" id="VJXY01000022">
    <property type="protein sequence ID" value="MBD6618041.1"/>
    <property type="molecule type" value="Genomic_DNA"/>
</dbReference>
<name>A0AA40SZA6_9NOST</name>
<reference evidence="5" key="1">
    <citation type="submission" date="2019-07" db="EMBL/GenBank/DDBJ databases">
        <title>Toxilogical consequences of a new and cryptic species of cyanobacteria (Komarekiella delphini-convector) recovered from the epidermis of a bottlenose dolphin and 1500 ft. in the air.</title>
        <authorList>
            <person name="Brown A.O."/>
            <person name="Dvorak P."/>
            <person name="Villanueva C.D."/>
            <person name="Foss A.J."/>
            <person name="Garvey A.D."/>
            <person name="Gibson Q.A."/>
            <person name="Johansen J.R."/>
            <person name="Casamatta D.A."/>
        </authorList>
    </citation>
    <scope>NUCLEOTIDE SEQUENCE</scope>
    <source>
        <strain evidence="5">SJRDD-AB1</strain>
    </source>
</reference>
<keyword evidence="6" id="KW-1185">Reference proteome</keyword>
<evidence type="ECO:0000256" key="3">
    <source>
        <dbReference type="SAM" id="MobiDB-lite"/>
    </source>
</evidence>
<dbReference type="AlphaFoldDB" id="A0AA40SZA6"/>
<dbReference type="InterPro" id="IPR006162">
    <property type="entry name" value="Ppantetheine_attach_site"/>
</dbReference>
<sequence>MTTLTTPSTTSLPDNATTNAGKQPLTNAEIQAWLISYLSELLEIEQSEIDVNVPFERYGLDSSAAIGLTGDLENLLGYELEPTILYDYPTIEVLSEQLVAA</sequence>
<dbReference type="RefSeq" id="WP_191759256.1">
    <property type="nucleotide sequence ID" value="NZ_VJXY01000022.1"/>
</dbReference>
<protein>
    <submittedName>
        <fullName evidence="5">Acyl carrier protein</fullName>
    </submittedName>
</protein>
<evidence type="ECO:0000256" key="1">
    <source>
        <dbReference type="ARBA" id="ARBA00022450"/>
    </source>
</evidence>
<feature type="compositionally biased region" description="Low complexity" evidence="3">
    <location>
        <begin position="1"/>
        <end position="13"/>
    </location>
</feature>
<dbReference type="Proteomes" id="UP001165986">
    <property type="component" value="Unassembled WGS sequence"/>
</dbReference>
<organism evidence="5 6">
    <name type="scientific">Komarekiella delphini-convector SJRDD-AB1</name>
    <dbReference type="NCBI Taxonomy" id="2593771"/>
    <lineage>
        <taxon>Bacteria</taxon>
        <taxon>Bacillati</taxon>
        <taxon>Cyanobacteriota</taxon>
        <taxon>Cyanophyceae</taxon>
        <taxon>Nostocales</taxon>
        <taxon>Nostocaceae</taxon>
        <taxon>Komarekiella</taxon>
        <taxon>Komarekiella delphini-convector</taxon>
    </lineage>
</organism>
<feature type="domain" description="Carrier" evidence="4">
    <location>
        <begin position="25"/>
        <end position="101"/>
    </location>
</feature>
<dbReference type="SUPFAM" id="SSF47336">
    <property type="entry name" value="ACP-like"/>
    <property type="match status" value="1"/>
</dbReference>
<dbReference type="Pfam" id="PF00550">
    <property type="entry name" value="PP-binding"/>
    <property type="match status" value="1"/>
</dbReference>
<keyword evidence="2" id="KW-0597">Phosphoprotein</keyword>
<dbReference type="GO" id="GO:0031177">
    <property type="term" value="F:phosphopantetheine binding"/>
    <property type="evidence" value="ECO:0007669"/>
    <property type="project" value="InterPro"/>
</dbReference>
<feature type="compositionally biased region" description="Polar residues" evidence="3">
    <location>
        <begin position="14"/>
        <end position="23"/>
    </location>
</feature>
<dbReference type="Gene3D" id="1.10.1200.10">
    <property type="entry name" value="ACP-like"/>
    <property type="match status" value="1"/>
</dbReference>
<proteinExistence type="predicted"/>
<evidence type="ECO:0000259" key="4">
    <source>
        <dbReference type="PROSITE" id="PS50075"/>
    </source>
</evidence>
<evidence type="ECO:0000313" key="6">
    <source>
        <dbReference type="Proteomes" id="UP001165986"/>
    </source>
</evidence>
<dbReference type="SMART" id="SM00823">
    <property type="entry name" value="PKS_PP"/>
    <property type="match status" value="1"/>
</dbReference>
<dbReference type="InterPro" id="IPR020806">
    <property type="entry name" value="PKS_PP-bd"/>
</dbReference>
<evidence type="ECO:0000256" key="2">
    <source>
        <dbReference type="ARBA" id="ARBA00022553"/>
    </source>
</evidence>
<comment type="caution">
    <text evidence="5">The sequence shown here is derived from an EMBL/GenBank/DDBJ whole genome shotgun (WGS) entry which is preliminary data.</text>
</comment>
<accession>A0AA40SZA6</accession>
<evidence type="ECO:0000313" key="5">
    <source>
        <dbReference type="EMBL" id="MBD6618041.1"/>
    </source>
</evidence>
<dbReference type="PROSITE" id="PS50075">
    <property type="entry name" value="CARRIER"/>
    <property type="match status" value="1"/>
</dbReference>
<dbReference type="SMART" id="SM01294">
    <property type="entry name" value="PKS_PP_betabranch"/>
    <property type="match status" value="1"/>
</dbReference>
<keyword evidence="1" id="KW-0596">Phosphopantetheine</keyword>